<dbReference type="GO" id="GO:0006950">
    <property type="term" value="P:response to stress"/>
    <property type="evidence" value="ECO:0007669"/>
    <property type="project" value="TreeGrafter"/>
</dbReference>
<feature type="region of interest" description="Disordered" evidence="1">
    <location>
        <begin position="87"/>
        <end position="108"/>
    </location>
</feature>
<dbReference type="Proteomes" id="UP001346149">
    <property type="component" value="Unassembled WGS sequence"/>
</dbReference>
<dbReference type="PANTHER" id="PTHR36319:SF1">
    <property type="entry name" value="PROTEIN GIGANTEA"/>
    <property type="match status" value="1"/>
</dbReference>
<dbReference type="GO" id="GO:0042752">
    <property type="term" value="P:regulation of circadian rhythm"/>
    <property type="evidence" value="ECO:0007669"/>
    <property type="project" value="TreeGrafter"/>
</dbReference>
<evidence type="ECO:0000313" key="2">
    <source>
        <dbReference type="EMBL" id="KAK4801365.1"/>
    </source>
</evidence>
<sequence length="108" mass="12303">MASPSERWIDGLQYSSLFGPPPQDLLQRKAQTTSYIEYFVQFTSEQFPDDITECEYSEQWALACGEILRILTLYNCPMYKNQNLSHELERRNSSNGASASKVVSDPIG</sequence>
<dbReference type="PANTHER" id="PTHR36319">
    <property type="entry name" value="PROTEIN GIGANTEA"/>
    <property type="match status" value="1"/>
</dbReference>
<organism evidence="2 3">
    <name type="scientific">Trapa natans</name>
    <name type="common">Water chestnut</name>
    <dbReference type="NCBI Taxonomy" id="22666"/>
    <lineage>
        <taxon>Eukaryota</taxon>
        <taxon>Viridiplantae</taxon>
        <taxon>Streptophyta</taxon>
        <taxon>Embryophyta</taxon>
        <taxon>Tracheophyta</taxon>
        <taxon>Spermatophyta</taxon>
        <taxon>Magnoliopsida</taxon>
        <taxon>eudicotyledons</taxon>
        <taxon>Gunneridae</taxon>
        <taxon>Pentapetalae</taxon>
        <taxon>rosids</taxon>
        <taxon>malvids</taxon>
        <taxon>Myrtales</taxon>
        <taxon>Lythraceae</taxon>
        <taxon>Trapa</taxon>
    </lineage>
</organism>
<dbReference type="EMBL" id="JAXQNO010000003">
    <property type="protein sequence ID" value="KAK4801365.1"/>
    <property type="molecule type" value="Genomic_DNA"/>
</dbReference>
<name>A0AAN7RFX2_TRANT</name>
<comment type="caution">
    <text evidence="2">The sequence shown here is derived from an EMBL/GenBank/DDBJ whole genome shotgun (WGS) entry which is preliminary data.</text>
</comment>
<protein>
    <submittedName>
        <fullName evidence="2">Uncharacterized protein</fullName>
    </submittedName>
</protein>
<reference evidence="2 3" key="1">
    <citation type="journal article" date="2023" name="Hortic Res">
        <title>Pangenome of water caltrop reveals structural variations and asymmetric subgenome divergence after allopolyploidization.</title>
        <authorList>
            <person name="Zhang X."/>
            <person name="Chen Y."/>
            <person name="Wang L."/>
            <person name="Yuan Y."/>
            <person name="Fang M."/>
            <person name="Shi L."/>
            <person name="Lu R."/>
            <person name="Comes H.P."/>
            <person name="Ma Y."/>
            <person name="Chen Y."/>
            <person name="Huang G."/>
            <person name="Zhou Y."/>
            <person name="Zheng Z."/>
            <person name="Qiu Y."/>
        </authorList>
    </citation>
    <scope>NUCLEOTIDE SEQUENCE [LARGE SCALE GENOMIC DNA]</scope>
    <source>
        <strain evidence="2">F231</strain>
    </source>
</reference>
<dbReference type="AlphaFoldDB" id="A0AAN7RFX2"/>
<proteinExistence type="predicted"/>
<dbReference type="InterPro" id="IPR026211">
    <property type="entry name" value="GIGANTEA"/>
</dbReference>
<dbReference type="GO" id="GO:0005634">
    <property type="term" value="C:nucleus"/>
    <property type="evidence" value="ECO:0007669"/>
    <property type="project" value="TreeGrafter"/>
</dbReference>
<dbReference type="GO" id="GO:0048586">
    <property type="term" value="P:regulation of long-day photoperiodism, flowering"/>
    <property type="evidence" value="ECO:0007669"/>
    <property type="project" value="TreeGrafter"/>
</dbReference>
<evidence type="ECO:0000256" key="1">
    <source>
        <dbReference type="SAM" id="MobiDB-lite"/>
    </source>
</evidence>
<gene>
    <name evidence="2" type="ORF">SAY86_021852</name>
</gene>
<keyword evidence="3" id="KW-1185">Reference proteome</keyword>
<accession>A0AAN7RFX2</accession>
<evidence type="ECO:0000313" key="3">
    <source>
        <dbReference type="Proteomes" id="UP001346149"/>
    </source>
</evidence>